<evidence type="ECO:0000256" key="14">
    <source>
        <dbReference type="ARBA" id="ARBA00023264"/>
    </source>
</evidence>
<evidence type="ECO:0000313" key="19">
    <source>
        <dbReference type="EMBL" id="HIQ71691.1"/>
    </source>
</evidence>
<dbReference type="GO" id="GO:0008444">
    <property type="term" value="F:CDP-diacylglycerol-glycerol-3-phosphate 3-phosphatidyltransferase activity"/>
    <property type="evidence" value="ECO:0007669"/>
    <property type="project" value="UniProtKB-EC"/>
</dbReference>
<feature type="transmembrane region" description="Helical" evidence="18">
    <location>
        <begin position="126"/>
        <end position="145"/>
    </location>
</feature>
<evidence type="ECO:0000256" key="7">
    <source>
        <dbReference type="ARBA" id="ARBA00022516"/>
    </source>
</evidence>
<keyword evidence="12 18" id="KW-0472">Membrane</keyword>
<dbReference type="Gene3D" id="1.20.120.1760">
    <property type="match status" value="1"/>
</dbReference>
<gene>
    <name evidence="19" type="ORF">IAB73_05735</name>
</gene>
<organism evidence="19 20">
    <name type="scientific">Candidatus Onthenecus intestinigallinarum</name>
    <dbReference type="NCBI Taxonomy" id="2840875"/>
    <lineage>
        <taxon>Bacteria</taxon>
        <taxon>Bacillati</taxon>
        <taxon>Bacillota</taxon>
        <taxon>Clostridia</taxon>
        <taxon>Eubacteriales</taxon>
        <taxon>Candidatus Onthenecus</taxon>
    </lineage>
</organism>
<dbReference type="PANTHER" id="PTHR14269">
    <property type="entry name" value="CDP-DIACYLGLYCEROL--GLYCEROL-3-PHOSPHATE 3-PHOSPHATIDYLTRANSFERASE-RELATED"/>
    <property type="match status" value="1"/>
</dbReference>
<comment type="pathway">
    <text evidence="3">Phospholipid metabolism; phosphatidylglycerol biosynthesis; phosphatidylglycerol from CDP-diacylglycerol: step 1/2.</text>
</comment>
<feature type="transmembrane region" description="Helical" evidence="18">
    <location>
        <begin position="151"/>
        <end position="173"/>
    </location>
</feature>
<dbReference type="PROSITE" id="PS00379">
    <property type="entry name" value="CDP_ALCOHOL_P_TRANSF"/>
    <property type="match status" value="1"/>
</dbReference>
<feature type="transmembrane region" description="Helical" evidence="18">
    <location>
        <begin position="21"/>
        <end position="46"/>
    </location>
</feature>
<proteinExistence type="inferred from homology"/>
<comment type="function">
    <text evidence="1">This protein catalyzes the committed step to the synthesis of the acidic phospholipids.</text>
</comment>
<keyword evidence="9 18" id="KW-0812">Transmembrane</keyword>
<dbReference type="InterPro" id="IPR000462">
    <property type="entry name" value="CDP-OH_P_trans"/>
</dbReference>
<dbReference type="Proteomes" id="UP000886887">
    <property type="component" value="Unassembled WGS sequence"/>
</dbReference>
<dbReference type="InterPro" id="IPR043130">
    <property type="entry name" value="CDP-OH_PTrfase_TM_dom"/>
</dbReference>
<dbReference type="GO" id="GO:0046474">
    <property type="term" value="P:glycerophospholipid biosynthetic process"/>
    <property type="evidence" value="ECO:0007669"/>
    <property type="project" value="TreeGrafter"/>
</dbReference>
<keyword evidence="11" id="KW-0443">Lipid metabolism</keyword>
<dbReference type="InterPro" id="IPR050324">
    <property type="entry name" value="CDP-alcohol_PTase-I"/>
</dbReference>
<evidence type="ECO:0000256" key="13">
    <source>
        <dbReference type="ARBA" id="ARBA00023209"/>
    </source>
</evidence>
<dbReference type="GO" id="GO:0016020">
    <property type="term" value="C:membrane"/>
    <property type="evidence" value="ECO:0007669"/>
    <property type="project" value="UniProtKB-SubCell"/>
</dbReference>
<evidence type="ECO:0000256" key="3">
    <source>
        <dbReference type="ARBA" id="ARBA00005042"/>
    </source>
</evidence>
<keyword evidence="10 18" id="KW-1133">Transmembrane helix</keyword>
<dbReference type="Pfam" id="PF01066">
    <property type="entry name" value="CDP-OH_P_transf"/>
    <property type="match status" value="1"/>
</dbReference>
<keyword evidence="13" id="KW-0594">Phospholipid biosynthesis</keyword>
<comment type="catalytic activity">
    <reaction evidence="16">
        <text>a CDP-1,2-diacyl-sn-glycerol + sn-glycerol 3-phosphate = a 1,2-diacyl-sn-glycero-3-phospho-(1'-sn-glycero-3'-phosphate) + CMP + H(+)</text>
        <dbReference type="Rhea" id="RHEA:12593"/>
        <dbReference type="ChEBI" id="CHEBI:15378"/>
        <dbReference type="ChEBI" id="CHEBI:57597"/>
        <dbReference type="ChEBI" id="CHEBI:58332"/>
        <dbReference type="ChEBI" id="CHEBI:60110"/>
        <dbReference type="ChEBI" id="CHEBI:60377"/>
        <dbReference type="EC" id="2.7.8.5"/>
    </reaction>
</comment>
<evidence type="ECO:0000256" key="12">
    <source>
        <dbReference type="ARBA" id="ARBA00023136"/>
    </source>
</evidence>
<dbReference type="AlphaFoldDB" id="A0A9D1CQA8"/>
<protein>
    <recommendedName>
        <fullName evidence="6">CDP-diacylglycerol--glycerol-3-phosphate 3-phosphatidyltransferase</fullName>
        <ecNumber evidence="5">2.7.8.5</ecNumber>
    </recommendedName>
    <alternativeName>
        <fullName evidence="15">Phosphatidylglycerophosphate synthase</fullName>
    </alternativeName>
</protein>
<dbReference type="PIRSF" id="PIRSF000847">
    <property type="entry name" value="Phos_ph_gly_syn"/>
    <property type="match status" value="1"/>
</dbReference>
<evidence type="ECO:0000256" key="9">
    <source>
        <dbReference type="ARBA" id="ARBA00022692"/>
    </source>
</evidence>
<keyword evidence="14" id="KW-1208">Phospholipid metabolism</keyword>
<evidence type="ECO:0000256" key="8">
    <source>
        <dbReference type="ARBA" id="ARBA00022679"/>
    </source>
</evidence>
<dbReference type="InterPro" id="IPR004570">
    <property type="entry name" value="Phosphatidylglycerol_P_synth"/>
</dbReference>
<feature type="transmembrane region" description="Helical" evidence="18">
    <location>
        <begin position="92"/>
        <end position="114"/>
    </location>
</feature>
<comment type="caution">
    <text evidence="19">The sequence shown here is derived from an EMBL/GenBank/DDBJ whole genome shotgun (WGS) entry which is preliminary data.</text>
</comment>
<evidence type="ECO:0000256" key="2">
    <source>
        <dbReference type="ARBA" id="ARBA00004141"/>
    </source>
</evidence>
<evidence type="ECO:0000256" key="10">
    <source>
        <dbReference type="ARBA" id="ARBA00022989"/>
    </source>
</evidence>
<keyword evidence="8 17" id="KW-0808">Transferase</keyword>
<evidence type="ECO:0000256" key="16">
    <source>
        <dbReference type="ARBA" id="ARBA00048586"/>
    </source>
</evidence>
<evidence type="ECO:0000313" key="20">
    <source>
        <dbReference type="Proteomes" id="UP000886887"/>
    </source>
</evidence>
<dbReference type="EC" id="2.7.8.5" evidence="5"/>
<comment type="subcellular location">
    <subcellularLocation>
        <location evidence="2">Membrane</location>
        <topology evidence="2">Multi-pass membrane protein</topology>
    </subcellularLocation>
</comment>
<reference evidence="19" key="1">
    <citation type="submission" date="2020-10" db="EMBL/GenBank/DDBJ databases">
        <authorList>
            <person name="Gilroy R."/>
        </authorList>
    </citation>
    <scope>NUCLEOTIDE SEQUENCE</scope>
    <source>
        <strain evidence="19">ChiSxjej2B14-6234</strain>
    </source>
</reference>
<dbReference type="EMBL" id="DVFJ01000017">
    <property type="protein sequence ID" value="HIQ71691.1"/>
    <property type="molecule type" value="Genomic_DNA"/>
</dbReference>
<evidence type="ECO:0000256" key="4">
    <source>
        <dbReference type="ARBA" id="ARBA00010441"/>
    </source>
</evidence>
<evidence type="ECO:0000256" key="11">
    <source>
        <dbReference type="ARBA" id="ARBA00023098"/>
    </source>
</evidence>
<comment type="similarity">
    <text evidence="4 17">Belongs to the CDP-alcohol phosphatidyltransferase class-I family.</text>
</comment>
<evidence type="ECO:0000256" key="5">
    <source>
        <dbReference type="ARBA" id="ARBA00013170"/>
    </source>
</evidence>
<evidence type="ECO:0000256" key="6">
    <source>
        <dbReference type="ARBA" id="ARBA00014944"/>
    </source>
</evidence>
<dbReference type="InterPro" id="IPR048254">
    <property type="entry name" value="CDP_ALCOHOL_P_TRANSF_CS"/>
</dbReference>
<reference evidence="19" key="2">
    <citation type="journal article" date="2021" name="PeerJ">
        <title>Extensive microbial diversity within the chicken gut microbiome revealed by metagenomics and culture.</title>
        <authorList>
            <person name="Gilroy R."/>
            <person name="Ravi A."/>
            <person name="Getino M."/>
            <person name="Pursley I."/>
            <person name="Horton D.L."/>
            <person name="Alikhan N.F."/>
            <person name="Baker D."/>
            <person name="Gharbi K."/>
            <person name="Hall N."/>
            <person name="Watson M."/>
            <person name="Adriaenssens E.M."/>
            <person name="Foster-Nyarko E."/>
            <person name="Jarju S."/>
            <person name="Secka A."/>
            <person name="Antonio M."/>
            <person name="Oren A."/>
            <person name="Chaudhuri R.R."/>
            <person name="La Ragione R."/>
            <person name="Hildebrand F."/>
            <person name="Pallen M.J."/>
        </authorList>
    </citation>
    <scope>NUCLEOTIDE SEQUENCE</scope>
    <source>
        <strain evidence="19">ChiSxjej2B14-6234</strain>
    </source>
</reference>
<accession>A0A9D1CQA8</accession>
<keyword evidence="7" id="KW-0444">Lipid biosynthesis</keyword>
<dbReference type="PANTHER" id="PTHR14269:SF62">
    <property type="entry name" value="CDP-DIACYLGLYCEROL--GLYCEROL-3-PHOSPHATE 3-PHOSPHATIDYLTRANSFERASE 1, CHLOROPLASTIC"/>
    <property type="match status" value="1"/>
</dbReference>
<name>A0A9D1CQA8_9FIRM</name>
<evidence type="ECO:0000256" key="15">
    <source>
        <dbReference type="ARBA" id="ARBA00033018"/>
    </source>
</evidence>
<evidence type="ECO:0000256" key="18">
    <source>
        <dbReference type="SAM" id="Phobius"/>
    </source>
</evidence>
<evidence type="ECO:0000256" key="17">
    <source>
        <dbReference type="RuleBase" id="RU003750"/>
    </source>
</evidence>
<sequence length="184" mass="20305">MEKIRQDKILNVPNALTMLRFALMPFFVWQFFSGHMAAAFCIYVAVQLTDMLDGLIARRFHLVTNFGKLMDPLADKLMLLTVLVCFGIDGRVPWWIIALVVFKEALLVAGGAVALHRGIVVHAKHIGKVATVAFALAIVLSFLSAQPWDRIAMGAAVVLTLGALVFYTADMLGPLRAAKRPRKE</sequence>
<evidence type="ECO:0000256" key="1">
    <source>
        <dbReference type="ARBA" id="ARBA00003973"/>
    </source>
</evidence>